<keyword evidence="2" id="KW-0732">Signal</keyword>
<reference evidence="3" key="1">
    <citation type="submission" date="2022-01" db="EMBL/GenBank/DDBJ databases">
        <authorList>
            <person name="Jo J.-H."/>
            <person name="Im W.-T."/>
        </authorList>
    </citation>
    <scope>NUCLEOTIDE SEQUENCE</scope>
    <source>
        <strain evidence="3">G124</strain>
    </source>
</reference>
<comment type="caution">
    <text evidence="3">The sequence shown here is derived from an EMBL/GenBank/DDBJ whole genome shotgun (WGS) entry which is preliminary data.</text>
</comment>
<proteinExistence type="predicted"/>
<dbReference type="RefSeq" id="WP_235066697.1">
    <property type="nucleotide sequence ID" value="NZ_JAKFGM010000001.1"/>
</dbReference>
<accession>A0A9X1QMS5</accession>
<keyword evidence="4" id="KW-1185">Reference proteome</keyword>
<protein>
    <recommendedName>
        <fullName evidence="5">L,D-transpeptidase</fullName>
    </recommendedName>
</protein>
<evidence type="ECO:0000313" key="4">
    <source>
        <dbReference type="Proteomes" id="UP001139410"/>
    </source>
</evidence>
<feature type="region of interest" description="Disordered" evidence="1">
    <location>
        <begin position="56"/>
        <end position="93"/>
    </location>
</feature>
<organism evidence="3 4">
    <name type="scientific">Sphingomonas cremea</name>
    <dbReference type="NCBI Taxonomy" id="2904799"/>
    <lineage>
        <taxon>Bacteria</taxon>
        <taxon>Pseudomonadati</taxon>
        <taxon>Pseudomonadota</taxon>
        <taxon>Alphaproteobacteria</taxon>
        <taxon>Sphingomonadales</taxon>
        <taxon>Sphingomonadaceae</taxon>
        <taxon>Sphingomonas</taxon>
    </lineage>
</organism>
<name>A0A9X1QMS5_9SPHN</name>
<feature type="chain" id="PRO_5040848787" description="L,D-transpeptidase" evidence="2">
    <location>
        <begin position="26"/>
        <end position="295"/>
    </location>
</feature>
<feature type="compositionally biased region" description="Basic and acidic residues" evidence="1">
    <location>
        <begin position="71"/>
        <end position="80"/>
    </location>
</feature>
<dbReference type="EMBL" id="JAKFGM010000001">
    <property type="protein sequence ID" value="MCF2514219.1"/>
    <property type="molecule type" value="Genomic_DNA"/>
</dbReference>
<sequence length="295" mass="31631">MRDRATAALVALALAGVAFPPFAMAQSIHTTSGAVPMTPADEVMDTGGWSLRAFARPSEGTGGADPLAPEGHAELAEPRSAEQPTEISEASRPRMVAGELADSDKPPSETVSIVTNWIIASGDNGGLPFIVIDKVAAMVFLFDAEGQFIGATPALLGITAGDDSAPGVGDRELSDIKPEDRTTPAGRFVAKFGLASGNRNVLWVDYETSISLHPVVTTNKKERRLQRLRSPTANDNRITFGCINIPAKFYDDMVKPLFAETNGIVYILPEFKYLFEVFPAFRPDARPQSRADVGR</sequence>
<evidence type="ECO:0008006" key="5">
    <source>
        <dbReference type="Google" id="ProtNLM"/>
    </source>
</evidence>
<gene>
    <name evidence="3" type="ORF">LVY65_03935</name>
</gene>
<evidence type="ECO:0000256" key="1">
    <source>
        <dbReference type="SAM" id="MobiDB-lite"/>
    </source>
</evidence>
<feature type="signal peptide" evidence="2">
    <location>
        <begin position="1"/>
        <end position="25"/>
    </location>
</feature>
<dbReference type="AlphaFoldDB" id="A0A9X1QMS5"/>
<evidence type="ECO:0000256" key="2">
    <source>
        <dbReference type="SAM" id="SignalP"/>
    </source>
</evidence>
<evidence type="ECO:0000313" key="3">
    <source>
        <dbReference type="EMBL" id="MCF2514219.1"/>
    </source>
</evidence>
<dbReference type="Proteomes" id="UP001139410">
    <property type="component" value="Unassembled WGS sequence"/>
</dbReference>